<dbReference type="EMBL" id="OE185757">
    <property type="protein sequence ID" value="CAD7577538.1"/>
    <property type="molecule type" value="Genomic_DNA"/>
</dbReference>
<dbReference type="Pfam" id="PF05964">
    <property type="entry name" value="FYRN"/>
    <property type="match status" value="1"/>
</dbReference>
<evidence type="ECO:0000313" key="4">
    <source>
        <dbReference type="EMBL" id="CAD7577538.1"/>
    </source>
</evidence>
<accession>A0A7R9PBZ9</accession>
<proteinExistence type="predicted"/>
<feature type="compositionally biased region" description="Basic and acidic residues" evidence="3">
    <location>
        <begin position="76"/>
        <end position="94"/>
    </location>
</feature>
<dbReference type="PROSITE" id="PS51542">
    <property type="entry name" value="FYRN"/>
    <property type="match status" value="1"/>
</dbReference>
<dbReference type="GO" id="GO:0051726">
    <property type="term" value="P:regulation of cell cycle"/>
    <property type="evidence" value="ECO:0007669"/>
    <property type="project" value="TreeGrafter"/>
</dbReference>
<reference evidence="4" key="1">
    <citation type="submission" date="2020-11" db="EMBL/GenBank/DDBJ databases">
        <authorList>
            <person name="Tran Van P."/>
        </authorList>
    </citation>
    <scope>NUCLEOTIDE SEQUENCE</scope>
</reference>
<name>A0A7R9PBZ9_TIMCA</name>
<comment type="subcellular location">
    <subcellularLocation>
        <location evidence="1">Nucleus</location>
    </subcellularLocation>
</comment>
<sequence length="439" mass="49475">MKVQKIMLLRHKKKKIKMVVFLHRQNNCNSLQRGQLQLQNSLLKVGFVLSQTAEDGEIEDGRAYIGTLSTFTLSTRSDHRSPVRGPEQSDKKQVSDNSRGYRPAKIRPEQSDKQQVSDKSRGYRPAEIRPEQSDKQQVSDNSRGFRPAEIRPEQSDRQQVSDNSRGYRPAEIRPEQSDKQQVSDNIIFYVWDVFVEAECQPQAHTPKHNLGVSPPHNTGDTAKKHAAKKKLADGNESVKSNSKPKNNSKPKKTSTPKAKKIVQPITLDMTGRPVFPIVLGGLTIHSLGEVVSDRPDYHSEELIFPVGFCSSRMYGSLKDPEKNDCHTLLLHKINLSLGFEVVSTRGRGPEFFGFSHPTILNLIQSSPGTRKCASYKWSRFEVSKTGEPPTEERDAALSYEALQRSIVFAKSHLLTAKKEESQEQLMSNTNTTLRDLLMS</sequence>
<dbReference type="PANTHER" id="PTHR22715">
    <property type="entry name" value="TRANSFORMING GROWTH FACTOR BETA REGULATED GENE 1"/>
    <property type="match status" value="1"/>
</dbReference>
<dbReference type="InterPro" id="IPR040092">
    <property type="entry name" value="TBRG1"/>
</dbReference>
<feature type="compositionally biased region" description="Basic residues" evidence="3">
    <location>
        <begin position="246"/>
        <end position="260"/>
    </location>
</feature>
<evidence type="ECO:0000256" key="3">
    <source>
        <dbReference type="SAM" id="MobiDB-lite"/>
    </source>
</evidence>
<evidence type="ECO:0000256" key="1">
    <source>
        <dbReference type="ARBA" id="ARBA00004123"/>
    </source>
</evidence>
<dbReference type="PANTHER" id="PTHR22715:SF0">
    <property type="entry name" value="TRANSFORMING GROWTH FACTOR BETA REGULATOR 1"/>
    <property type="match status" value="1"/>
</dbReference>
<dbReference type="AlphaFoldDB" id="A0A7R9PBZ9"/>
<feature type="region of interest" description="Disordered" evidence="3">
    <location>
        <begin position="204"/>
        <end position="260"/>
    </location>
</feature>
<feature type="compositionally biased region" description="Basic and acidic residues" evidence="3">
    <location>
        <begin position="168"/>
        <end position="178"/>
    </location>
</feature>
<dbReference type="Gene3D" id="3.30.160.360">
    <property type="match status" value="1"/>
</dbReference>
<keyword evidence="2" id="KW-0539">Nucleus</keyword>
<protein>
    <submittedName>
        <fullName evidence="4">(California timema) hypothetical protein</fullName>
    </submittedName>
</protein>
<organism evidence="4">
    <name type="scientific">Timema californicum</name>
    <name type="common">California timema</name>
    <name type="synonym">Walking stick</name>
    <dbReference type="NCBI Taxonomy" id="61474"/>
    <lineage>
        <taxon>Eukaryota</taxon>
        <taxon>Metazoa</taxon>
        <taxon>Ecdysozoa</taxon>
        <taxon>Arthropoda</taxon>
        <taxon>Hexapoda</taxon>
        <taxon>Insecta</taxon>
        <taxon>Pterygota</taxon>
        <taxon>Neoptera</taxon>
        <taxon>Polyneoptera</taxon>
        <taxon>Phasmatodea</taxon>
        <taxon>Timematodea</taxon>
        <taxon>Timematoidea</taxon>
        <taxon>Timematidae</taxon>
        <taxon>Timema</taxon>
    </lineage>
</organism>
<dbReference type="InterPro" id="IPR003889">
    <property type="entry name" value="FYrich_C"/>
</dbReference>
<feature type="compositionally biased region" description="Basic and acidic residues" evidence="3">
    <location>
        <begin position="146"/>
        <end position="156"/>
    </location>
</feature>
<evidence type="ECO:0000256" key="2">
    <source>
        <dbReference type="ARBA" id="ARBA00023242"/>
    </source>
</evidence>
<dbReference type="InterPro" id="IPR003888">
    <property type="entry name" value="FYrich_N"/>
</dbReference>
<gene>
    <name evidence="4" type="ORF">TCMB3V08_LOCUS10088</name>
</gene>
<feature type="compositionally biased region" description="Basic and acidic residues" evidence="3">
    <location>
        <begin position="106"/>
        <end position="134"/>
    </location>
</feature>
<feature type="region of interest" description="Disordered" evidence="3">
    <location>
        <begin position="75"/>
        <end position="179"/>
    </location>
</feature>
<dbReference type="PROSITE" id="PS51543">
    <property type="entry name" value="FYRC"/>
    <property type="match status" value="1"/>
</dbReference>
<dbReference type="GO" id="GO:0005634">
    <property type="term" value="C:nucleus"/>
    <property type="evidence" value="ECO:0007669"/>
    <property type="project" value="UniProtKB-SubCell"/>
</dbReference>
<dbReference type="SMART" id="SM00541">
    <property type="entry name" value="FYRN"/>
    <property type="match status" value="1"/>
</dbReference>